<evidence type="ECO:0008006" key="3">
    <source>
        <dbReference type="Google" id="ProtNLM"/>
    </source>
</evidence>
<dbReference type="AlphaFoldDB" id="A0AAU7DPV9"/>
<dbReference type="EMBL" id="CP121196">
    <property type="protein sequence ID" value="XBH19954.1"/>
    <property type="molecule type" value="Genomic_DNA"/>
</dbReference>
<dbReference type="PROSITE" id="PS51257">
    <property type="entry name" value="PROKAR_LIPOPROTEIN"/>
    <property type="match status" value="1"/>
</dbReference>
<dbReference type="Pfam" id="PF08309">
    <property type="entry name" value="LVIVD"/>
    <property type="match status" value="4"/>
</dbReference>
<feature type="compositionally biased region" description="Polar residues" evidence="1">
    <location>
        <begin position="1213"/>
        <end position="1224"/>
    </location>
</feature>
<evidence type="ECO:0000313" key="2">
    <source>
        <dbReference type="EMBL" id="XBH19954.1"/>
    </source>
</evidence>
<dbReference type="Gene3D" id="2.130.10.10">
    <property type="entry name" value="YVTN repeat-like/Quinoprotein amine dehydrogenase"/>
    <property type="match status" value="1"/>
</dbReference>
<feature type="compositionally biased region" description="Low complexity" evidence="1">
    <location>
        <begin position="1181"/>
        <end position="1203"/>
    </location>
</feature>
<evidence type="ECO:0000256" key="1">
    <source>
        <dbReference type="SAM" id="MobiDB-lite"/>
    </source>
</evidence>
<feature type="region of interest" description="Disordered" evidence="1">
    <location>
        <begin position="1179"/>
        <end position="1242"/>
    </location>
</feature>
<sequence>MREAGPCLFRAVVLPTLCTMILLTGCGGSGGSGSTQPPPVQSTITSVTVSPSAPTVQLKATQSFQATVTGTGNYSSSVQWSVGGITGGNAKLGTISSAGVYTAPASPPNPNTVTVTAVSTQDSTKSGSSQTQIGPQPFDITGIQLTPRTATVNTGWSQQFTAVVEGTGSFDTSVSFSVNGVSGGNSTVGSIDSHGLYIAPATLPQSSSVSVTVASVAAPDVSVGAAVTLTQSTSAAPVIKQLVPATADAEQQIQILGSGFNAGGQTTSTTVVVFTGPHGLSIPVELFGGSNNDQERDVAVPLGASDGPIYVIVQDSLGPALKSNTIQFTRTPRIRIRAPQHDLSSGESTTFAWKQLAGAQPITLQWTADKGSVASDGVYTAPSALTSDSFAVVKACVQGTTSCDQERLGLHPFRVSPDTPTVTPGSNLQLQAILGSSMISPTWSSSGPGTLGSGGLYTSSSQFADAGGIPFTATSGAASESGTLQVTGQFPGLVNRISDYFNEQEAHVYGTFPTAIGVANNRLYVNSSYGYYSFALAGDAYPALAYLRDVDVYDISDPSHPIWIDAFEPLTSGKPLYCDGMLYQYAYTEGSYASGSLTVYDISGKSPVPTQHFSLQPSKGHSRNGAASISGCTIAEFGGATGDQRTVSAGLNAPLVLHQLQAGGVVDAQYSIPIPSNSTGIAGFFGFMSDGKRLFVNLVAADGKANLQLLTYDLTASTPTLLDSISTDQLSIDSFQLVGNLLFGTIDTGSYYPRTKVYDVSGNTPQFLTQLPTGYIEGASGTDVFAWTAGTGPRVIDISNPQKPVLKTDLFAYNEGTSDMTNSGHYLFAADSNSGVGVWDARTPGGLLPTELIPDDYENAVPTGIISNASDLFVASDTIGGGSLARFDLKQSPPAQTSQVFQSNVAPSSLALSGSTLYEGTATSLGVFDVSASGDPTSITSIDMPVAALAVTGTTLLAGTFDNHLIVYNISQPQSPKQIASVSLAAAPYQIVISGNLAIIADDTGGLLTYNISNPSTPTLLSKVTLFPEVFGVAIDGNLALLAAREYGLVILDISNPAAPSLLGRAAVDTVDPFTTYPLMYNKAFAIAVKNQIAWIGIHNLDDDPDAPSEGGSEVMGFDYRDPSHPRLVSRNSYGPSYTFVWTLADSPAGLICGCSSSLLALDTTQPLNTIGSFELPEPLRSSQKASSVSPSLSARSVASPAAGRVRSDLSTRLRQLHLQSHTGANALPPDRSSGETPLAKN</sequence>
<proteinExistence type="predicted"/>
<gene>
    <name evidence="2" type="ORF">P8935_11680</name>
</gene>
<protein>
    <recommendedName>
        <fullName evidence="3">BIG2 domain-containing protein</fullName>
    </recommendedName>
</protein>
<dbReference type="SUPFAM" id="SSF101908">
    <property type="entry name" value="Putative isomerase YbhE"/>
    <property type="match status" value="2"/>
</dbReference>
<reference evidence="2" key="1">
    <citation type="submission" date="2023-03" db="EMBL/GenBank/DDBJ databases">
        <title>Edaphobacter sp.</title>
        <authorList>
            <person name="Huber K.J."/>
            <person name="Papendorf J."/>
            <person name="Pilke C."/>
            <person name="Bunk B."/>
            <person name="Sproeer C."/>
            <person name="Pester M."/>
        </authorList>
    </citation>
    <scope>NUCLEOTIDE SEQUENCE</scope>
    <source>
        <strain evidence="2">DSM 110680</strain>
    </source>
</reference>
<accession>A0AAU7DPV9</accession>
<dbReference type="RefSeq" id="WP_348265176.1">
    <property type="nucleotide sequence ID" value="NZ_CP121196.1"/>
</dbReference>
<dbReference type="InterPro" id="IPR013211">
    <property type="entry name" value="LVIVD"/>
</dbReference>
<name>A0AAU7DPV9_9BACT</name>
<dbReference type="InterPro" id="IPR015943">
    <property type="entry name" value="WD40/YVTN_repeat-like_dom_sf"/>
</dbReference>
<organism evidence="2">
    <name type="scientific">Telmatobacter sp. DSM 110680</name>
    <dbReference type="NCBI Taxonomy" id="3036704"/>
    <lineage>
        <taxon>Bacteria</taxon>
        <taxon>Pseudomonadati</taxon>
        <taxon>Acidobacteriota</taxon>
        <taxon>Terriglobia</taxon>
        <taxon>Terriglobales</taxon>
        <taxon>Acidobacteriaceae</taxon>
        <taxon>Telmatobacter</taxon>
    </lineage>
</organism>